<dbReference type="InterPro" id="IPR039672">
    <property type="entry name" value="MFS_2"/>
</dbReference>
<accession>A0A7R9KVT1</accession>
<dbReference type="EMBL" id="OC860894">
    <property type="protein sequence ID" value="CAD7628991.1"/>
    <property type="molecule type" value="Genomic_DNA"/>
</dbReference>
<feature type="transmembrane region" description="Helical" evidence="2">
    <location>
        <begin position="145"/>
        <end position="168"/>
    </location>
</feature>
<dbReference type="Gene3D" id="1.20.1250.20">
    <property type="entry name" value="MFS general substrate transporter like domains"/>
    <property type="match status" value="1"/>
</dbReference>
<dbReference type="GO" id="GO:0015293">
    <property type="term" value="F:symporter activity"/>
    <property type="evidence" value="ECO:0007669"/>
    <property type="project" value="InterPro"/>
</dbReference>
<dbReference type="SUPFAM" id="SSF103473">
    <property type="entry name" value="MFS general substrate transporter"/>
    <property type="match status" value="1"/>
</dbReference>
<feature type="transmembrane region" description="Helical" evidence="2">
    <location>
        <begin position="115"/>
        <end position="133"/>
    </location>
</feature>
<keyword evidence="2" id="KW-0812">Transmembrane</keyword>
<name>A0A7R9KVT1_9ACAR</name>
<comment type="similarity">
    <text evidence="1">Belongs to the major facilitator superfamily.</text>
</comment>
<sequence length="223" mass="25591">MVHLISVIGVIFSILFHIFVREPSYLQTLHMRQALGMDHFDCQKTAVFRERASSCYSVNLSEFGSNKNMSKFDQILYQNRLQKARVSLLEPDIQFEFKPKRNSQRIWSDWFRSTSFWRMSAIYMLCRLFVNITQVYTPLYLQESLLLAKLIMGIGCGFGLLSCIWIFVGDLGITLWQVFCVAALFGIGGTAMLIGSLSLTADLIGENIVSQWGVCIRLNELFR</sequence>
<dbReference type="OrthoDB" id="1730117at2759"/>
<protein>
    <submittedName>
        <fullName evidence="3">Uncharacterized protein</fullName>
    </submittedName>
</protein>
<keyword evidence="4" id="KW-1185">Reference proteome</keyword>
<evidence type="ECO:0000313" key="3">
    <source>
        <dbReference type="EMBL" id="CAD7628991.1"/>
    </source>
</evidence>
<organism evidence="3">
    <name type="scientific">Medioppia subpectinata</name>
    <dbReference type="NCBI Taxonomy" id="1979941"/>
    <lineage>
        <taxon>Eukaryota</taxon>
        <taxon>Metazoa</taxon>
        <taxon>Ecdysozoa</taxon>
        <taxon>Arthropoda</taxon>
        <taxon>Chelicerata</taxon>
        <taxon>Arachnida</taxon>
        <taxon>Acari</taxon>
        <taxon>Acariformes</taxon>
        <taxon>Sarcoptiformes</taxon>
        <taxon>Oribatida</taxon>
        <taxon>Brachypylina</taxon>
        <taxon>Oppioidea</taxon>
        <taxon>Oppiidae</taxon>
        <taxon>Medioppia</taxon>
    </lineage>
</organism>
<dbReference type="AlphaFoldDB" id="A0A7R9KVT1"/>
<keyword evidence="2" id="KW-0472">Membrane</keyword>
<dbReference type="PANTHER" id="PTHR11328:SF28">
    <property type="entry name" value="MAJOR FACILITATOR SUPERFAMILY DOMAIN-CONTAINING PROTEIN 12"/>
    <property type="match status" value="1"/>
</dbReference>
<keyword evidence="2" id="KW-1133">Transmembrane helix</keyword>
<reference evidence="3" key="1">
    <citation type="submission" date="2020-11" db="EMBL/GenBank/DDBJ databases">
        <authorList>
            <person name="Tran Van P."/>
        </authorList>
    </citation>
    <scope>NUCLEOTIDE SEQUENCE</scope>
</reference>
<evidence type="ECO:0000256" key="1">
    <source>
        <dbReference type="ARBA" id="ARBA00008335"/>
    </source>
</evidence>
<evidence type="ECO:0000256" key="2">
    <source>
        <dbReference type="SAM" id="Phobius"/>
    </source>
</evidence>
<gene>
    <name evidence="3" type="ORF">OSB1V03_LOCUS9409</name>
</gene>
<dbReference type="GO" id="GO:0005886">
    <property type="term" value="C:plasma membrane"/>
    <property type="evidence" value="ECO:0007669"/>
    <property type="project" value="TreeGrafter"/>
</dbReference>
<dbReference type="PANTHER" id="PTHR11328">
    <property type="entry name" value="MAJOR FACILITATOR SUPERFAMILY DOMAIN-CONTAINING PROTEIN"/>
    <property type="match status" value="1"/>
</dbReference>
<dbReference type="EMBL" id="CAJPIZ010006319">
    <property type="protein sequence ID" value="CAG2109421.1"/>
    <property type="molecule type" value="Genomic_DNA"/>
</dbReference>
<proteinExistence type="inferred from homology"/>
<dbReference type="Proteomes" id="UP000759131">
    <property type="component" value="Unassembled WGS sequence"/>
</dbReference>
<evidence type="ECO:0000313" key="4">
    <source>
        <dbReference type="Proteomes" id="UP000759131"/>
    </source>
</evidence>
<feature type="transmembrane region" description="Helical" evidence="2">
    <location>
        <begin position="174"/>
        <end position="194"/>
    </location>
</feature>
<dbReference type="GO" id="GO:0008643">
    <property type="term" value="P:carbohydrate transport"/>
    <property type="evidence" value="ECO:0007669"/>
    <property type="project" value="InterPro"/>
</dbReference>
<dbReference type="InterPro" id="IPR036259">
    <property type="entry name" value="MFS_trans_sf"/>
</dbReference>